<gene>
    <name evidence="2" type="ORF">MVLG_01030</name>
</gene>
<organism evidence="2">
    <name type="scientific">Microbotryum lychnidis-dioicae (strain p1A1 Lamole / MvSl-1064)</name>
    <name type="common">Anther smut fungus</name>
    <dbReference type="NCBI Taxonomy" id="683840"/>
    <lineage>
        <taxon>Eukaryota</taxon>
        <taxon>Fungi</taxon>
        <taxon>Dikarya</taxon>
        <taxon>Basidiomycota</taxon>
        <taxon>Pucciniomycotina</taxon>
        <taxon>Microbotryomycetes</taxon>
        <taxon>Microbotryales</taxon>
        <taxon>Microbotryaceae</taxon>
        <taxon>Microbotryum</taxon>
    </lineage>
</organism>
<evidence type="ECO:0000313" key="4">
    <source>
        <dbReference type="Proteomes" id="UP000017200"/>
    </source>
</evidence>
<evidence type="ECO:0000256" key="1">
    <source>
        <dbReference type="SAM" id="MobiDB-lite"/>
    </source>
</evidence>
<accession>U5H0W1</accession>
<reference evidence="4" key="1">
    <citation type="submission" date="2010-11" db="EMBL/GenBank/DDBJ databases">
        <title>The genome sequence of Microbotryum violaceum strain p1A1 Lamole.</title>
        <authorList>
            <person name="Cuomo C."/>
            <person name="Perlin M."/>
            <person name="Young S.K."/>
            <person name="Zeng Q."/>
            <person name="Gargeya S."/>
            <person name="Alvarado L."/>
            <person name="Berlin A."/>
            <person name="Chapman S.B."/>
            <person name="Chen Z."/>
            <person name="Freedman E."/>
            <person name="Gellesch M."/>
            <person name="Goldberg J."/>
            <person name="Griggs A."/>
            <person name="Gujja S."/>
            <person name="Heilman E."/>
            <person name="Heiman D."/>
            <person name="Howarth C."/>
            <person name="Mehta T."/>
            <person name="Neiman D."/>
            <person name="Pearson M."/>
            <person name="Roberts A."/>
            <person name="Saif S."/>
            <person name="Shea T."/>
            <person name="Shenoy N."/>
            <person name="Sisk P."/>
            <person name="Stolte C."/>
            <person name="Sykes S."/>
            <person name="White J."/>
            <person name="Yandava C."/>
            <person name="Haas B."/>
            <person name="Nusbaum C."/>
            <person name="Birren B."/>
        </authorList>
    </citation>
    <scope>NUCLEOTIDE SEQUENCE [LARGE SCALE GENOMIC DNA]</scope>
    <source>
        <strain evidence="4">p1A1 Lamole</strain>
    </source>
</reference>
<feature type="region of interest" description="Disordered" evidence="1">
    <location>
        <begin position="104"/>
        <end position="125"/>
    </location>
</feature>
<reference evidence="2" key="2">
    <citation type="submission" date="2010-11" db="EMBL/GenBank/DDBJ databases">
        <authorList>
            <consortium name="The Broad Institute Genome Sequencing Platform"/>
            <person name="Earl A."/>
            <person name="Ward D."/>
            <person name="Feldgarden M."/>
            <person name="Gevers D."/>
            <person name="Butler R."/>
            <person name="Young S.K."/>
            <person name="Zeng Q."/>
            <person name="Gargeya S."/>
            <person name="Fitzgerald M."/>
            <person name="Haas B."/>
            <person name="Abouelleil A."/>
            <person name="Alvarado L."/>
            <person name="Arachchi H.M."/>
            <person name="Berlin A."/>
            <person name="Brown A."/>
            <person name="Chapman S.B."/>
            <person name="Chen Z."/>
            <person name="Dunbar C."/>
            <person name="Freedman E."/>
            <person name="Gearin G."/>
            <person name="Gellesch M."/>
            <person name="Goldberg J."/>
            <person name="Griggs A."/>
            <person name="Gujja S."/>
            <person name="Heilman E."/>
            <person name="Heiman D."/>
            <person name="Howarth C."/>
            <person name="Larson L."/>
            <person name="Lui A."/>
            <person name="MacDonald P.J.P."/>
            <person name="Mehta T."/>
            <person name="Montmayeur A."/>
            <person name="Murphy C."/>
            <person name="Neiman D."/>
            <person name="Pearson M."/>
            <person name="Priest M."/>
            <person name="Roberts A."/>
            <person name="Saif S."/>
            <person name="Shea T."/>
            <person name="Shenoy N."/>
            <person name="Sisk P."/>
            <person name="Stolte C."/>
            <person name="Sykes S."/>
            <person name="White J."/>
            <person name="Yandava C."/>
            <person name="Wortman J."/>
            <person name="Nusbaum C."/>
            <person name="Birren B."/>
        </authorList>
    </citation>
    <scope>NUCLEOTIDE SEQUENCE</scope>
    <source>
        <strain evidence="2">P1A1 Lamole</strain>
    </source>
</reference>
<dbReference type="EMBL" id="AEIJ01000088">
    <property type="status" value="NOT_ANNOTATED_CDS"/>
    <property type="molecule type" value="Genomic_DNA"/>
</dbReference>
<keyword evidence="4" id="KW-1185">Reference proteome</keyword>
<dbReference type="EMBL" id="GL541647">
    <property type="protein sequence ID" value="KDE08938.1"/>
    <property type="molecule type" value="Genomic_DNA"/>
</dbReference>
<feature type="region of interest" description="Disordered" evidence="1">
    <location>
        <begin position="54"/>
        <end position="90"/>
    </location>
</feature>
<proteinExistence type="predicted"/>
<dbReference type="HOGENOM" id="CLU_1670699_0_0_1"/>
<dbReference type="InParanoid" id="U5H0W1"/>
<dbReference type="STRING" id="683840.U5H0W1"/>
<evidence type="ECO:0008006" key="5">
    <source>
        <dbReference type="Google" id="ProtNLM"/>
    </source>
</evidence>
<dbReference type="OrthoDB" id="2529739at2759"/>
<feature type="compositionally biased region" description="Basic and acidic residues" evidence="1">
    <location>
        <begin position="73"/>
        <end position="83"/>
    </location>
</feature>
<name>U5H0W1_USTV1</name>
<dbReference type="AlphaFoldDB" id="U5H0W1"/>
<feature type="compositionally biased region" description="Low complexity" evidence="1">
    <location>
        <begin position="109"/>
        <end position="125"/>
    </location>
</feature>
<protein>
    <recommendedName>
        <fullName evidence="5">HSF-type DNA-binding domain-containing protein</fullName>
    </recommendedName>
</protein>
<sequence>MTKASRSQFIERLWDLLDNPHDADSLRWISNSAFEITCDEERARVALSPKWDFRSDDDHHSGAPARPPRCRLLRGEDPPRQAESELGARGARWRPSLQFSRALSMTRHSSGTLGSASASGSNSVAPCCHPISLYNLRRAEATSDAASDLPPSACAAEP</sequence>
<dbReference type="Proteomes" id="UP000017200">
    <property type="component" value="Unassembled WGS sequence"/>
</dbReference>
<evidence type="ECO:0000313" key="3">
    <source>
        <dbReference type="EnsemblFungi" id="MVLG_01030T0"/>
    </source>
</evidence>
<reference evidence="2 4" key="3">
    <citation type="journal article" date="2015" name="BMC Genomics">
        <title>Sex and parasites: genomic and transcriptomic analysis of Microbotryum lychnidis-dioicae, the biotrophic and plant-castrating anther smut fungus.</title>
        <authorList>
            <person name="Perlin M.H."/>
            <person name="Amselem J."/>
            <person name="Fontanillas E."/>
            <person name="Toh S.S."/>
            <person name="Chen Z."/>
            <person name="Goldberg J."/>
            <person name="Duplessis S."/>
            <person name="Henrissat B."/>
            <person name="Young S."/>
            <person name="Zeng Q."/>
            <person name="Aguileta G."/>
            <person name="Petit E."/>
            <person name="Badouin H."/>
            <person name="Andrews J."/>
            <person name="Razeeq D."/>
            <person name="Gabaldon T."/>
            <person name="Quesneville H."/>
            <person name="Giraud T."/>
            <person name="Hood M.E."/>
            <person name="Schultz D.J."/>
            <person name="Cuomo C.A."/>
        </authorList>
    </citation>
    <scope>NUCLEOTIDE SEQUENCE [LARGE SCALE GENOMIC DNA]</scope>
    <source>
        <strain evidence="2">P1A1 Lamole</strain>
        <strain evidence="4">p1A1 Lamole</strain>
    </source>
</reference>
<reference evidence="3" key="4">
    <citation type="submission" date="2015-06" db="UniProtKB">
        <authorList>
            <consortium name="EnsemblFungi"/>
        </authorList>
    </citation>
    <scope>IDENTIFICATION</scope>
</reference>
<dbReference type="EnsemblFungi" id="MVLG_01030T0">
    <property type="protein sequence ID" value="MVLG_01030T0"/>
    <property type="gene ID" value="MVLG_01030"/>
</dbReference>
<evidence type="ECO:0000313" key="2">
    <source>
        <dbReference type="EMBL" id="KDE08938.1"/>
    </source>
</evidence>